<evidence type="ECO:0000259" key="2">
    <source>
        <dbReference type="Pfam" id="PF01337"/>
    </source>
</evidence>
<comment type="similarity">
    <text evidence="1">Belongs to the barstar family.</text>
</comment>
<dbReference type="Gene3D" id="3.30.370.10">
    <property type="entry name" value="Barstar-like"/>
    <property type="match status" value="1"/>
</dbReference>
<feature type="domain" description="Barstar (barnase inhibitor)" evidence="2">
    <location>
        <begin position="14"/>
        <end position="94"/>
    </location>
</feature>
<dbReference type="InterPro" id="IPR000468">
    <property type="entry name" value="Barstar"/>
</dbReference>
<dbReference type="Proteomes" id="UP000028712">
    <property type="component" value="Unassembled WGS sequence"/>
</dbReference>
<keyword evidence="6" id="KW-1185">Reference proteome</keyword>
<proteinExistence type="inferred from homology"/>
<sequence>MKDKPISKNSKRKIFINGNICHNREDFWNAYTKEIDPESAKHFGKNLDAFNDAISAAGPGYPGECTIEITGTENLNKIFGTENFQYIIELLTKADFVDLITQEN</sequence>
<evidence type="ECO:0000313" key="6">
    <source>
        <dbReference type="Proteomes" id="UP000198424"/>
    </source>
</evidence>
<organism evidence="3 5">
    <name type="scientific">Flavobacterium hydatis</name>
    <name type="common">Cytophaga aquatilis</name>
    <dbReference type="NCBI Taxonomy" id="991"/>
    <lineage>
        <taxon>Bacteria</taxon>
        <taxon>Pseudomonadati</taxon>
        <taxon>Bacteroidota</taxon>
        <taxon>Flavobacteriia</taxon>
        <taxon>Flavobacteriales</taxon>
        <taxon>Flavobacteriaceae</taxon>
        <taxon>Flavobacterium</taxon>
    </lineage>
</organism>
<reference evidence="3 5" key="1">
    <citation type="submission" date="2014-07" db="EMBL/GenBank/DDBJ databases">
        <title>Genome of Flavobacterium hydatis DSM 2063.</title>
        <authorList>
            <person name="Pipes S.E."/>
            <person name="Stropko S.J."/>
            <person name="Newman J.D."/>
        </authorList>
    </citation>
    <scope>NUCLEOTIDE SEQUENCE [LARGE SCALE GENOMIC DNA]</scope>
    <source>
        <strain evidence="3 5">DSM 2063</strain>
    </source>
</reference>
<gene>
    <name evidence="4" type="ORF">B0A62_10035</name>
    <name evidence="3" type="ORF">IW20_20300</name>
</gene>
<reference evidence="4 6" key="2">
    <citation type="submission" date="2016-11" db="EMBL/GenBank/DDBJ databases">
        <title>Whole genomes of Flavobacteriaceae.</title>
        <authorList>
            <person name="Stine C."/>
            <person name="Li C."/>
            <person name="Tadesse D."/>
        </authorList>
    </citation>
    <scope>NUCLEOTIDE SEQUENCE [LARGE SCALE GENOMIC DNA]</scope>
    <source>
        <strain evidence="4 6">ATCC 29551</strain>
    </source>
</reference>
<dbReference type="EMBL" id="JPRM01000037">
    <property type="protein sequence ID" value="KFF10833.1"/>
    <property type="molecule type" value="Genomic_DNA"/>
</dbReference>
<evidence type="ECO:0000313" key="3">
    <source>
        <dbReference type="EMBL" id="KFF10833.1"/>
    </source>
</evidence>
<dbReference type="AlphaFoldDB" id="A0A086A2B9"/>
<dbReference type="STRING" id="991.IW20_20300"/>
<protein>
    <recommendedName>
        <fullName evidence="2">Barstar (barnase inhibitor) domain-containing protein</fullName>
    </recommendedName>
</protein>
<evidence type="ECO:0000313" key="4">
    <source>
        <dbReference type="EMBL" id="OXA94527.1"/>
    </source>
</evidence>
<dbReference type="RefSeq" id="WP_035626488.1">
    <property type="nucleotide sequence ID" value="NZ_JBEWQG010000005.1"/>
</dbReference>
<dbReference type="EMBL" id="MUGY01000009">
    <property type="protein sequence ID" value="OXA94527.1"/>
    <property type="molecule type" value="Genomic_DNA"/>
</dbReference>
<comment type="caution">
    <text evidence="3">The sequence shown here is derived from an EMBL/GenBank/DDBJ whole genome shotgun (WGS) entry which is preliminary data.</text>
</comment>
<evidence type="ECO:0000313" key="5">
    <source>
        <dbReference type="Proteomes" id="UP000028712"/>
    </source>
</evidence>
<dbReference type="SUPFAM" id="SSF52038">
    <property type="entry name" value="Barstar-related"/>
    <property type="match status" value="1"/>
</dbReference>
<dbReference type="Proteomes" id="UP000198424">
    <property type="component" value="Unassembled WGS sequence"/>
</dbReference>
<accession>A0A086A2B9</accession>
<name>A0A086A2B9_FLAHY</name>
<dbReference type="OrthoDB" id="1433539at2"/>
<dbReference type="eggNOG" id="ENOG5032V5C">
    <property type="taxonomic scope" value="Bacteria"/>
</dbReference>
<evidence type="ECO:0000256" key="1">
    <source>
        <dbReference type="ARBA" id="ARBA00006845"/>
    </source>
</evidence>
<dbReference type="InterPro" id="IPR035905">
    <property type="entry name" value="Barstar-like_sf"/>
</dbReference>
<dbReference type="Pfam" id="PF01337">
    <property type="entry name" value="Barstar"/>
    <property type="match status" value="1"/>
</dbReference>